<evidence type="ECO:0000313" key="2">
    <source>
        <dbReference type="Proteomes" id="UP000315167"/>
    </source>
</evidence>
<dbReference type="RefSeq" id="WP_144898497.1">
    <property type="nucleotide sequence ID" value="NZ_VLKN01000002.1"/>
</dbReference>
<dbReference type="EMBL" id="VLKN01000002">
    <property type="protein sequence ID" value="TWI04845.1"/>
    <property type="molecule type" value="Genomic_DNA"/>
</dbReference>
<name>A0A562LBB7_9GAMM</name>
<dbReference type="Proteomes" id="UP000315167">
    <property type="component" value="Unassembled WGS sequence"/>
</dbReference>
<dbReference type="AlphaFoldDB" id="A0A562LBB7"/>
<sequence>MSGHTPGPWTLDTVRTTSGLCHKVGPFPWKDGKTNHACVYDDYRGCGDGTPELVANARLIAAAPDLFDSLSLLIEVEEGDLTGADFRREINSAKKAAKAAIAKATQP</sequence>
<accession>A0A562LBB7</accession>
<protein>
    <submittedName>
        <fullName evidence="1">Uncharacterized protein</fullName>
    </submittedName>
</protein>
<gene>
    <name evidence="1" type="ORF">IP90_00985</name>
</gene>
<dbReference type="OrthoDB" id="7062919at2"/>
<reference evidence="1 2" key="1">
    <citation type="journal article" date="2015" name="Stand. Genomic Sci.">
        <title>Genomic Encyclopedia of Bacterial and Archaeal Type Strains, Phase III: the genomes of soil and plant-associated and newly described type strains.</title>
        <authorList>
            <person name="Whitman W.B."/>
            <person name="Woyke T."/>
            <person name="Klenk H.P."/>
            <person name="Zhou Y."/>
            <person name="Lilburn T.G."/>
            <person name="Beck B.J."/>
            <person name="De Vos P."/>
            <person name="Vandamme P."/>
            <person name="Eisen J.A."/>
            <person name="Garrity G."/>
            <person name="Hugenholtz P."/>
            <person name="Kyrpides N.C."/>
        </authorList>
    </citation>
    <scope>NUCLEOTIDE SEQUENCE [LARGE SCALE GENOMIC DNA]</scope>
    <source>
        <strain evidence="1 2">CGMCC 1.10821</strain>
    </source>
</reference>
<organism evidence="1 2">
    <name type="scientific">Luteimonas cucumeris</name>
    <dbReference type="NCBI Taxonomy" id="985012"/>
    <lineage>
        <taxon>Bacteria</taxon>
        <taxon>Pseudomonadati</taxon>
        <taxon>Pseudomonadota</taxon>
        <taxon>Gammaproteobacteria</taxon>
        <taxon>Lysobacterales</taxon>
        <taxon>Lysobacteraceae</taxon>
        <taxon>Luteimonas</taxon>
    </lineage>
</organism>
<keyword evidence="2" id="KW-1185">Reference proteome</keyword>
<evidence type="ECO:0000313" key="1">
    <source>
        <dbReference type="EMBL" id="TWI04845.1"/>
    </source>
</evidence>
<comment type="caution">
    <text evidence="1">The sequence shown here is derived from an EMBL/GenBank/DDBJ whole genome shotgun (WGS) entry which is preliminary data.</text>
</comment>
<proteinExistence type="predicted"/>